<keyword evidence="4 6" id="KW-0472">Membrane</keyword>
<evidence type="ECO:0000313" key="7">
    <source>
        <dbReference type="EMBL" id="MDY8110447.1"/>
    </source>
</evidence>
<feature type="transmembrane region" description="Helical" evidence="6">
    <location>
        <begin position="105"/>
        <end position="126"/>
    </location>
</feature>
<keyword evidence="8" id="KW-1185">Reference proteome</keyword>
<dbReference type="RefSeq" id="WP_322188046.1">
    <property type="nucleotide sequence ID" value="NZ_JAXLPB010000005.1"/>
</dbReference>
<dbReference type="Pfam" id="PF02674">
    <property type="entry name" value="Colicin_V"/>
    <property type="match status" value="1"/>
</dbReference>
<feature type="region of interest" description="Disordered" evidence="5">
    <location>
        <begin position="168"/>
        <end position="193"/>
    </location>
</feature>
<feature type="transmembrane region" description="Helical" evidence="6">
    <location>
        <begin position="62"/>
        <end position="85"/>
    </location>
</feature>
<gene>
    <name evidence="7" type="ORF">U0C82_14995</name>
</gene>
<dbReference type="PANTHER" id="PTHR36926">
    <property type="entry name" value="COLICIN V PRODUCTION PROTEIN"/>
    <property type="match status" value="1"/>
</dbReference>
<dbReference type="InterPro" id="IPR052719">
    <property type="entry name" value="CvpA-like"/>
</dbReference>
<protein>
    <submittedName>
        <fullName evidence="7">CvpA family protein</fullName>
    </submittedName>
</protein>
<evidence type="ECO:0000256" key="3">
    <source>
        <dbReference type="ARBA" id="ARBA00022989"/>
    </source>
</evidence>
<evidence type="ECO:0000256" key="6">
    <source>
        <dbReference type="SAM" id="Phobius"/>
    </source>
</evidence>
<reference evidence="7 8" key="1">
    <citation type="submission" date="2023-12" db="EMBL/GenBank/DDBJ databases">
        <title>Description of Novel Strain Fulvimarina sp. 2208YS6-2-32 isolated from Uroteuthis (Photololigo) edulis.</title>
        <authorList>
            <person name="Park J.-S."/>
        </authorList>
    </citation>
    <scope>NUCLEOTIDE SEQUENCE [LARGE SCALE GENOMIC DNA]</scope>
    <source>
        <strain evidence="7 8">2208YS6-2-32</strain>
    </source>
</reference>
<dbReference type="PANTHER" id="PTHR36926:SF1">
    <property type="entry name" value="COLICIN V PRODUCTION PROTEIN"/>
    <property type="match status" value="1"/>
</dbReference>
<sequence>MSLTILDAILVAIMLVSALLAMVRGFSREVLSIVAWGTAAVAAFYFYEPVTPYVAEYVRSETVAMVVAAAIVFFVVLIIVSFITLKIADFIIDSRVGAFDRVLGFVFGAARGLLLVVVAMLFFNWLTPENQPQWVANAGSKPMLDDLGQNLIAALPENPENSFMEQIGGLTENPDPAAETGGESVEGLIENAE</sequence>
<dbReference type="EMBL" id="JAXLPB010000005">
    <property type="protein sequence ID" value="MDY8110447.1"/>
    <property type="molecule type" value="Genomic_DNA"/>
</dbReference>
<feature type="transmembrane region" description="Helical" evidence="6">
    <location>
        <begin position="30"/>
        <end position="47"/>
    </location>
</feature>
<evidence type="ECO:0000256" key="1">
    <source>
        <dbReference type="ARBA" id="ARBA00004141"/>
    </source>
</evidence>
<evidence type="ECO:0000256" key="4">
    <source>
        <dbReference type="ARBA" id="ARBA00023136"/>
    </source>
</evidence>
<dbReference type="Proteomes" id="UP001294412">
    <property type="component" value="Unassembled WGS sequence"/>
</dbReference>
<keyword evidence="3 6" id="KW-1133">Transmembrane helix</keyword>
<comment type="subcellular location">
    <subcellularLocation>
        <location evidence="1">Membrane</location>
        <topology evidence="1">Multi-pass membrane protein</topology>
    </subcellularLocation>
</comment>
<evidence type="ECO:0000313" key="8">
    <source>
        <dbReference type="Proteomes" id="UP001294412"/>
    </source>
</evidence>
<comment type="caution">
    <text evidence="7">The sequence shown here is derived from an EMBL/GenBank/DDBJ whole genome shotgun (WGS) entry which is preliminary data.</text>
</comment>
<proteinExistence type="predicted"/>
<name>A0ABU5I4X6_9HYPH</name>
<keyword evidence="2 6" id="KW-0812">Transmembrane</keyword>
<evidence type="ECO:0000256" key="5">
    <source>
        <dbReference type="SAM" id="MobiDB-lite"/>
    </source>
</evidence>
<accession>A0ABU5I4X6</accession>
<feature type="transmembrane region" description="Helical" evidence="6">
    <location>
        <begin position="6"/>
        <end position="23"/>
    </location>
</feature>
<dbReference type="InterPro" id="IPR003825">
    <property type="entry name" value="Colicin-V_CvpA"/>
</dbReference>
<organism evidence="7 8">
    <name type="scientific">Fulvimarina uroteuthidis</name>
    <dbReference type="NCBI Taxonomy" id="3098149"/>
    <lineage>
        <taxon>Bacteria</taxon>
        <taxon>Pseudomonadati</taxon>
        <taxon>Pseudomonadota</taxon>
        <taxon>Alphaproteobacteria</taxon>
        <taxon>Hyphomicrobiales</taxon>
        <taxon>Aurantimonadaceae</taxon>
        <taxon>Fulvimarina</taxon>
    </lineage>
</organism>
<evidence type="ECO:0000256" key="2">
    <source>
        <dbReference type="ARBA" id="ARBA00022692"/>
    </source>
</evidence>